<protein>
    <submittedName>
        <fullName evidence="1">Uncharacterized protein</fullName>
    </submittedName>
</protein>
<evidence type="ECO:0000313" key="1">
    <source>
        <dbReference type="EMBL" id="MBX49822.1"/>
    </source>
</evidence>
<accession>A0A2P2P504</accession>
<sequence length="24" mass="3018">MQWIMYQKQKQFLVCRRLFATKLG</sequence>
<dbReference type="EMBL" id="GGEC01069338">
    <property type="protein sequence ID" value="MBX49822.1"/>
    <property type="molecule type" value="Transcribed_RNA"/>
</dbReference>
<reference evidence="1" key="1">
    <citation type="submission" date="2018-02" db="EMBL/GenBank/DDBJ databases">
        <title>Rhizophora mucronata_Transcriptome.</title>
        <authorList>
            <person name="Meera S.P."/>
            <person name="Sreeshan A."/>
            <person name="Augustine A."/>
        </authorList>
    </citation>
    <scope>NUCLEOTIDE SEQUENCE</scope>
    <source>
        <tissue evidence="1">Leaf</tissue>
    </source>
</reference>
<organism evidence="1">
    <name type="scientific">Rhizophora mucronata</name>
    <name type="common">Asiatic mangrove</name>
    <dbReference type="NCBI Taxonomy" id="61149"/>
    <lineage>
        <taxon>Eukaryota</taxon>
        <taxon>Viridiplantae</taxon>
        <taxon>Streptophyta</taxon>
        <taxon>Embryophyta</taxon>
        <taxon>Tracheophyta</taxon>
        <taxon>Spermatophyta</taxon>
        <taxon>Magnoliopsida</taxon>
        <taxon>eudicotyledons</taxon>
        <taxon>Gunneridae</taxon>
        <taxon>Pentapetalae</taxon>
        <taxon>rosids</taxon>
        <taxon>fabids</taxon>
        <taxon>Malpighiales</taxon>
        <taxon>Rhizophoraceae</taxon>
        <taxon>Rhizophora</taxon>
    </lineage>
</organism>
<dbReference type="AlphaFoldDB" id="A0A2P2P504"/>
<name>A0A2P2P504_RHIMU</name>
<proteinExistence type="predicted"/>